<keyword evidence="2" id="KW-1185">Reference proteome</keyword>
<accession>A0AAD4GHF7</accession>
<name>A0AAD4GHF7_BOLED</name>
<dbReference type="AlphaFoldDB" id="A0AAD4GHF7"/>
<reference evidence="1" key="1">
    <citation type="submission" date="2019-10" db="EMBL/GenBank/DDBJ databases">
        <authorList>
            <consortium name="DOE Joint Genome Institute"/>
            <person name="Kuo A."/>
            <person name="Miyauchi S."/>
            <person name="Kiss E."/>
            <person name="Drula E."/>
            <person name="Kohler A."/>
            <person name="Sanchez-Garcia M."/>
            <person name="Andreopoulos B."/>
            <person name="Barry K.W."/>
            <person name="Bonito G."/>
            <person name="Buee M."/>
            <person name="Carver A."/>
            <person name="Chen C."/>
            <person name="Cichocki N."/>
            <person name="Clum A."/>
            <person name="Culley D."/>
            <person name="Crous P.W."/>
            <person name="Fauchery L."/>
            <person name="Girlanda M."/>
            <person name="Hayes R."/>
            <person name="Keri Z."/>
            <person name="LaButti K."/>
            <person name="Lipzen A."/>
            <person name="Lombard V."/>
            <person name="Magnuson J."/>
            <person name="Maillard F."/>
            <person name="Morin E."/>
            <person name="Murat C."/>
            <person name="Nolan M."/>
            <person name="Ohm R."/>
            <person name="Pangilinan J."/>
            <person name="Pereira M."/>
            <person name="Perotto S."/>
            <person name="Peter M."/>
            <person name="Riley R."/>
            <person name="Sitrit Y."/>
            <person name="Stielow B."/>
            <person name="Szollosi G."/>
            <person name="Zifcakova L."/>
            <person name="Stursova M."/>
            <person name="Spatafora J.W."/>
            <person name="Tedersoo L."/>
            <person name="Vaario L.-M."/>
            <person name="Yamada A."/>
            <person name="Yan M."/>
            <person name="Wang P."/>
            <person name="Xu J."/>
            <person name="Bruns T."/>
            <person name="Baldrian P."/>
            <person name="Vilgalys R."/>
            <person name="Henrissat B."/>
            <person name="Grigoriev I.V."/>
            <person name="Hibbett D."/>
            <person name="Nagy L.G."/>
            <person name="Martin F.M."/>
        </authorList>
    </citation>
    <scope>NUCLEOTIDE SEQUENCE</scope>
    <source>
        <strain evidence="1">BED1</strain>
    </source>
</reference>
<dbReference type="EMBL" id="WHUW01000008">
    <property type="protein sequence ID" value="KAF8442834.1"/>
    <property type="molecule type" value="Genomic_DNA"/>
</dbReference>
<organism evidence="1 2">
    <name type="scientific">Boletus edulis BED1</name>
    <dbReference type="NCBI Taxonomy" id="1328754"/>
    <lineage>
        <taxon>Eukaryota</taxon>
        <taxon>Fungi</taxon>
        <taxon>Dikarya</taxon>
        <taxon>Basidiomycota</taxon>
        <taxon>Agaricomycotina</taxon>
        <taxon>Agaricomycetes</taxon>
        <taxon>Agaricomycetidae</taxon>
        <taxon>Boletales</taxon>
        <taxon>Boletineae</taxon>
        <taxon>Boletaceae</taxon>
        <taxon>Boletoideae</taxon>
        <taxon>Boletus</taxon>
    </lineage>
</organism>
<protein>
    <submittedName>
        <fullName evidence="1">Uncharacterized protein</fullName>
    </submittedName>
</protein>
<proteinExistence type="predicted"/>
<sequence>MGWDERAQTGGFPCCRREPGGSTAAAAALVVVGAVPKFEIRIDRTGLRAVALVLPLPLIQLCITVDPRRTQGMMHI</sequence>
<reference evidence="1" key="2">
    <citation type="journal article" date="2020" name="Nat. Commun.">
        <title>Large-scale genome sequencing of mycorrhizal fungi provides insights into the early evolution of symbiotic traits.</title>
        <authorList>
            <person name="Miyauchi S."/>
            <person name="Kiss E."/>
            <person name="Kuo A."/>
            <person name="Drula E."/>
            <person name="Kohler A."/>
            <person name="Sanchez-Garcia M."/>
            <person name="Morin E."/>
            <person name="Andreopoulos B."/>
            <person name="Barry K.W."/>
            <person name="Bonito G."/>
            <person name="Buee M."/>
            <person name="Carver A."/>
            <person name="Chen C."/>
            <person name="Cichocki N."/>
            <person name="Clum A."/>
            <person name="Culley D."/>
            <person name="Crous P.W."/>
            <person name="Fauchery L."/>
            <person name="Girlanda M."/>
            <person name="Hayes R.D."/>
            <person name="Keri Z."/>
            <person name="LaButti K."/>
            <person name="Lipzen A."/>
            <person name="Lombard V."/>
            <person name="Magnuson J."/>
            <person name="Maillard F."/>
            <person name="Murat C."/>
            <person name="Nolan M."/>
            <person name="Ohm R.A."/>
            <person name="Pangilinan J."/>
            <person name="Pereira M.F."/>
            <person name="Perotto S."/>
            <person name="Peter M."/>
            <person name="Pfister S."/>
            <person name="Riley R."/>
            <person name="Sitrit Y."/>
            <person name="Stielow J.B."/>
            <person name="Szollosi G."/>
            <person name="Zifcakova L."/>
            <person name="Stursova M."/>
            <person name="Spatafora J.W."/>
            <person name="Tedersoo L."/>
            <person name="Vaario L.M."/>
            <person name="Yamada A."/>
            <person name="Yan M."/>
            <person name="Wang P."/>
            <person name="Xu J."/>
            <person name="Bruns T."/>
            <person name="Baldrian P."/>
            <person name="Vilgalys R."/>
            <person name="Dunand C."/>
            <person name="Henrissat B."/>
            <person name="Grigoriev I.V."/>
            <person name="Hibbett D."/>
            <person name="Nagy L.G."/>
            <person name="Martin F.M."/>
        </authorList>
    </citation>
    <scope>NUCLEOTIDE SEQUENCE</scope>
    <source>
        <strain evidence="1">BED1</strain>
    </source>
</reference>
<comment type="caution">
    <text evidence="1">The sequence shown here is derived from an EMBL/GenBank/DDBJ whole genome shotgun (WGS) entry which is preliminary data.</text>
</comment>
<gene>
    <name evidence="1" type="ORF">L210DRAFT_948813</name>
</gene>
<evidence type="ECO:0000313" key="2">
    <source>
        <dbReference type="Proteomes" id="UP001194468"/>
    </source>
</evidence>
<dbReference type="Proteomes" id="UP001194468">
    <property type="component" value="Unassembled WGS sequence"/>
</dbReference>
<evidence type="ECO:0000313" key="1">
    <source>
        <dbReference type="EMBL" id="KAF8442834.1"/>
    </source>
</evidence>